<evidence type="ECO:0000313" key="1">
    <source>
        <dbReference type="EMBL" id="MXU82711.1"/>
    </source>
</evidence>
<organism evidence="1">
    <name type="scientific">Ixodes ricinus</name>
    <name type="common">Common tick</name>
    <name type="synonym">Acarus ricinus</name>
    <dbReference type="NCBI Taxonomy" id="34613"/>
    <lineage>
        <taxon>Eukaryota</taxon>
        <taxon>Metazoa</taxon>
        <taxon>Ecdysozoa</taxon>
        <taxon>Arthropoda</taxon>
        <taxon>Chelicerata</taxon>
        <taxon>Arachnida</taxon>
        <taxon>Acari</taxon>
        <taxon>Parasitiformes</taxon>
        <taxon>Ixodida</taxon>
        <taxon>Ixodoidea</taxon>
        <taxon>Ixodidae</taxon>
        <taxon>Ixodinae</taxon>
        <taxon>Ixodes</taxon>
    </lineage>
</organism>
<sequence>MHTRLYLASTILCYVGKASIASSVLQLCQLVARVNANEMQGEASTTCSRSNVWLEHRERYASLDKVARNS</sequence>
<accession>A0A6B0TXR2</accession>
<dbReference type="EMBL" id="GIFC01000628">
    <property type="protein sequence ID" value="MXU82711.1"/>
    <property type="molecule type" value="Transcribed_RNA"/>
</dbReference>
<reference evidence="1" key="1">
    <citation type="submission" date="2019-12" db="EMBL/GenBank/DDBJ databases">
        <title>An insight into the sialome of adult female Ixodes ricinus ticks feeding for 6 days.</title>
        <authorList>
            <person name="Perner J."/>
            <person name="Ribeiro J.M.C."/>
        </authorList>
    </citation>
    <scope>NUCLEOTIDE SEQUENCE</scope>
    <source>
        <strain evidence="1">Semi-engorged</strain>
        <tissue evidence="1">Salivary glands</tissue>
    </source>
</reference>
<proteinExistence type="predicted"/>
<protein>
    <submittedName>
        <fullName evidence="1">Uncharacterized protein</fullName>
    </submittedName>
</protein>
<name>A0A6B0TXR2_IXORI</name>
<dbReference type="AlphaFoldDB" id="A0A6B0TXR2"/>